<keyword evidence="3" id="KW-1185">Reference proteome</keyword>
<feature type="transmembrane region" description="Helical" evidence="1">
    <location>
        <begin position="67"/>
        <end position="89"/>
    </location>
</feature>
<feature type="transmembrane region" description="Helical" evidence="1">
    <location>
        <begin position="123"/>
        <end position="144"/>
    </location>
</feature>
<reference evidence="2 3" key="1">
    <citation type="submission" date="2017-04" db="EMBL/GenBank/DDBJ databases">
        <authorList>
            <person name="Afonso C.L."/>
            <person name="Miller P.J."/>
            <person name="Scott M.A."/>
            <person name="Spackman E."/>
            <person name="Goraichik I."/>
            <person name="Dimitrov K.M."/>
            <person name="Suarez D.L."/>
            <person name="Swayne D.E."/>
        </authorList>
    </citation>
    <scope>NUCLEOTIDE SEQUENCE [LARGE SCALE GENOMIC DNA]</scope>
</reference>
<accession>A0A1X7R288</accession>
<keyword evidence="1 2" id="KW-0812">Transmembrane</keyword>
<name>A0A1X7R288_9SACH</name>
<proteinExistence type="predicted"/>
<organism evidence="2 3">
    <name type="scientific">Maudiozyma saulgeensis</name>
    <dbReference type="NCBI Taxonomy" id="1789683"/>
    <lineage>
        <taxon>Eukaryota</taxon>
        <taxon>Fungi</taxon>
        <taxon>Dikarya</taxon>
        <taxon>Ascomycota</taxon>
        <taxon>Saccharomycotina</taxon>
        <taxon>Saccharomycetes</taxon>
        <taxon>Saccharomycetales</taxon>
        <taxon>Saccharomycetaceae</taxon>
        <taxon>Maudiozyma</taxon>
    </lineage>
</organism>
<gene>
    <name evidence="2" type="ORF">KASA_0O03839G</name>
</gene>
<dbReference type="Proteomes" id="UP000196158">
    <property type="component" value="Unassembled WGS sequence"/>
</dbReference>
<protein>
    <submittedName>
        <fullName evidence="2">Similar to Saccharomyces cerevisiae YML047C PRM6 Pheromone-regulated protein, predicted to have 2 transmembrane segments</fullName>
    </submittedName>
</protein>
<evidence type="ECO:0000313" key="3">
    <source>
        <dbReference type="Proteomes" id="UP000196158"/>
    </source>
</evidence>
<keyword evidence="1" id="KW-1133">Transmembrane helix</keyword>
<dbReference type="AlphaFoldDB" id="A0A1X7R288"/>
<feature type="transmembrane region" description="Helical" evidence="1">
    <location>
        <begin position="24"/>
        <end position="47"/>
    </location>
</feature>
<keyword evidence="1" id="KW-0472">Membrane</keyword>
<evidence type="ECO:0000313" key="2">
    <source>
        <dbReference type="EMBL" id="SMN19797.1"/>
    </source>
</evidence>
<evidence type="ECO:0000256" key="1">
    <source>
        <dbReference type="SAM" id="Phobius"/>
    </source>
</evidence>
<dbReference type="EMBL" id="FXLY01000004">
    <property type="protein sequence ID" value="SMN19797.1"/>
    <property type="molecule type" value="Genomic_DNA"/>
</dbReference>
<sequence length="176" mass="20252">MTNLDSKSDTDDNFIKRTQIDWDWIIIDVTITILKAAFYVAQGFWFATYGRSLWDLVGLIDNSNVEINTKGCVTTGGILVLITFLWCALDPDPSSVLRRKRTEATHEAKTSIKYYLKKKLKGMLYIIYQLLISLVIFSLLTLIWNKIHEERLPNTIVKFALQHTVNLTIAYGWLCS</sequence>